<evidence type="ECO:0000313" key="2">
    <source>
        <dbReference type="Proteomes" id="UP000308705"/>
    </source>
</evidence>
<dbReference type="Proteomes" id="UP000308705">
    <property type="component" value="Unassembled WGS sequence"/>
</dbReference>
<dbReference type="GO" id="GO:0003824">
    <property type="term" value="F:catalytic activity"/>
    <property type="evidence" value="ECO:0007669"/>
    <property type="project" value="InterPro"/>
</dbReference>
<dbReference type="EMBL" id="SZQA01000009">
    <property type="protein sequence ID" value="TKK88840.1"/>
    <property type="molecule type" value="Genomic_DNA"/>
</dbReference>
<dbReference type="AlphaFoldDB" id="A0A4U3MIY3"/>
<dbReference type="SUPFAM" id="SSF56209">
    <property type="entry name" value="Nitrile hydratase alpha chain"/>
    <property type="match status" value="1"/>
</dbReference>
<accession>A0A4U3MIY3</accession>
<proteinExistence type="predicted"/>
<dbReference type="InterPro" id="IPR036648">
    <property type="entry name" value="CN_Hdrase_a/SCN_Hdrase_g_sf"/>
</dbReference>
<evidence type="ECO:0000313" key="1">
    <source>
        <dbReference type="EMBL" id="TKK88840.1"/>
    </source>
</evidence>
<dbReference type="OrthoDB" id="4296361at2"/>
<dbReference type="GO" id="GO:0046914">
    <property type="term" value="F:transition metal ion binding"/>
    <property type="evidence" value="ECO:0007669"/>
    <property type="project" value="InterPro"/>
</dbReference>
<organism evidence="1 2">
    <name type="scientific">Herbidospora galbida</name>
    <dbReference type="NCBI Taxonomy" id="2575442"/>
    <lineage>
        <taxon>Bacteria</taxon>
        <taxon>Bacillati</taxon>
        <taxon>Actinomycetota</taxon>
        <taxon>Actinomycetes</taxon>
        <taxon>Streptosporangiales</taxon>
        <taxon>Streptosporangiaceae</taxon>
        <taxon>Herbidospora</taxon>
    </lineage>
</organism>
<name>A0A4U3MIY3_9ACTN</name>
<keyword evidence="2" id="KW-1185">Reference proteome</keyword>
<dbReference type="RefSeq" id="WP_137247178.1">
    <property type="nucleotide sequence ID" value="NZ_SZQA01000009.1"/>
</dbReference>
<gene>
    <name evidence="1" type="ORF">FDA94_12240</name>
</gene>
<comment type="caution">
    <text evidence="1">The sequence shown here is derived from an EMBL/GenBank/DDBJ whole genome shotgun (WGS) entry which is preliminary data.</text>
</comment>
<protein>
    <submittedName>
        <fullName evidence="1">Uncharacterized protein</fullName>
    </submittedName>
</protein>
<reference evidence="1 2" key="1">
    <citation type="submission" date="2019-04" db="EMBL/GenBank/DDBJ databases">
        <title>Herbidospora sp. NEAU-GS14.nov., a novel actinomycete isolated from soil.</title>
        <authorList>
            <person name="Han L."/>
        </authorList>
    </citation>
    <scope>NUCLEOTIDE SEQUENCE [LARGE SCALE GENOMIC DNA]</scope>
    <source>
        <strain evidence="1 2">NEAU-GS14</strain>
    </source>
</reference>
<sequence>MTTMTHADEDWRFAELVMRAWTEPDLAARYEDDPAATLAQFGIDLGADDAPPLSAGGDPLQIADLTKPSLMSAKWTYCG</sequence>